<evidence type="ECO:0000256" key="1">
    <source>
        <dbReference type="ARBA" id="ARBA00023002"/>
    </source>
</evidence>
<dbReference type="Pfam" id="PF01232">
    <property type="entry name" value="Mannitol_dh"/>
    <property type="match status" value="1"/>
</dbReference>
<reference evidence="5" key="1">
    <citation type="submission" date="2022-11" db="EMBL/GenBank/DDBJ databases">
        <title>Temperate bacteriophages infecting mucin-degrading bacterium Ruminococcus gnavus from the human gut.</title>
        <authorList>
            <person name="Buttimer C."/>
        </authorList>
    </citation>
    <scope>NUCLEOTIDE SEQUENCE</scope>
    <source>
        <strain evidence="5">CCUG 49994</strain>
    </source>
</reference>
<evidence type="ECO:0000259" key="3">
    <source>
        <dbReference type="Pfam" id="PF01232"/>
    </source>
</evidence>
<comment type="catalytic activity">
    <reaction evidence="2">
        <text>D-mannitol 1-phosphate + NAD(+) = beta-D-fructose 6-phosphate + NADH + H(+)</text>
        <dbReference type="Rhea" id="RHEA:19661"/>
        <dbReference type="ChEBI" id="CHEBI:15378"/>
        <dbReference type="ChEBI" id="CHEBI:57540"/>
        <dbReference type="ChEBI" id="CHEBI:57634"/>
        <dbReference type="ChEBI" id="CHEBI:57945"/>
        <dbReference type="ChEBI" id="CHEBI:61381"/>
        <dbReference type="EC" id="1.1.1.17"/>
    </reaction>
</comment>
<dbReference type="Proteomes" id="UP001079535">
    <property type="component" value="Unassembled WGS sequence"/>
</dbReference>
<evidence type="ECO:0000259" key="4">
    <source>
        <dbReference type="Pfam" id="PF08125"/>
    </source>
</evidence>
<proteinExistence type="predicted"/>
<dbReference type="RefSeq" id="WP_055168879.1">
    <property type="nucleotide sequence ID" value="NZ_CACRUU010000042.1"/>
</dbReference>
<accession>A0A2N5NR77</accession>
<dbReference type="EMBL" id="JAPRAY010000004">
    <property type="protein sequence ID" value="MCZ0666738.1"/>
    <property type="molecule type" value="Genomic_DNA"/>
</dbReference>
<gene>
    <name evidence="5" type="ORF">OZZ17_04185</name>
</gene>
<dbReference type="GO" id="GO:0008926">
    <property type="term" value="F:mannitol-1-phosphate 5-dehydrogenase activity"/>
    <property type="evidence" value="ECO:0007669"/>
    <property type="project" value="UniProtKB-EC"/>
</dbReference>
<comment type="caution">
    <text evidence="5">The sequence shown here is derived from an EMBL/GenBank/DDBJ whole genome shotgun (WGS) entry which is preliminary data.</text>
</comment>
<keyword evidence="1" id="KW-0560">Oxidoreductase</keyword>
<feature type="domain" description="Mannitol dehydrogenase N-terminal" evidence="3">
    <location>
        <begin position="40"/>
        <end position="308"/>
    </location>
</feature>
<dbReference type="SUPFAM" id="SSF51735">
    <property type="entry name" value="NAD(P)-binding Rossmann-fold domains"/>
    <property type="match status" value="1"/>
</dbReference>
<feature type="domain" description="Mannitol dehydrogenase C-terminal" evidence="4">
    <location>
        <begin position="319"/>
        <end position="512"/>
    </location>
</feature>
<evidence type="ECO:0000256" key="2">
    <source>
        <dbReference type="ARBA" id="ARBA00048615"/>
    </source>
</evidence>
<name>A0A2N5NR77_MEDGN</name>
<evidence type="ECO:0000313" key="5">
    <source>
        <dbReference type="EMBL" id="MCZ0666738.1"/>
    </source>
</evidence>
<dbReference type="SUPFAM" id="SSF48179">
    <property type="entry name" value="6-phosphogluconate dehydrogenase C-terminal domain-like"/>
    <property type="match status" value="1"/>
</dbReference>
<dbReference type="Gene3D" id="1.10.1040.10">
    <property type="entry name" value="N-(1-d-carboxylethyl)-l-norvaline Dehydrogenase, domain 2"/>
    <property type="match status" value="1"/>
</dbReference>
<dbReference type="InterPro" id="IPR013328">
    <property type="entry name" value="6PGD_dom2"/>
</dbReference>
<dbReference type="STRING" id="33038.GCA_900067245_01119"/>
<protein>
    <submittedName>
        <fullName evidence="5">Mannitol dehydrogenase family protein</fullName>
    </submittedName>
</protein>
<sequence>MRLSAEGLKDRAKWEEAGYALPKFDREKVTEATKENPFWIHFGAGNIFRAFQANVVQNLLNDGILDRGLIVAEGFDYEIVEKMNHPHDDYTILVTLKADGNIEKTVVGSVVESLTVNTENASDFARLKEIFAKDSLQMVTFTITEKGYSLVNGKGELLPDVEADFVSGPEAPKSYIGKVAALLYARYQAGEKPVAMVSMDNCSHNGDKLYAAIHTFAEKWEENKLTDAGFRAYVNCKEKVTFPWTMIDKITPRPDASVEELLKKDGIEELDPVITSKNTYVAPFVNAEECEYLVIEDAFPNGRPELEKGGLMFTERETVDKVEKMKVCTCLNPLHTALAVFGCLLGYEKISDEMKDEELKKLVETIGYKEGLPVVVNPGVLDPKEFIDTVLQVRVPNPFMPDTPQRIATDTSQKLAIRFGETIKAYAASDELDVKDLKLIPLVFAGWLRYLMGVDDSGKAFDLSPDPLLTTVCPYVADLKLEEGQDVESAVSEVLKMKQIFGVDLYEAGLAELVCGYLKEMTKAPGAVRETLKKYV</sequence>
<dbReference type="Pfam" id="PF08125">
    <property type="entry name" value="Mannitol_dh_C"/>
    <property type="match status" value="1"/>
</dbReference>
<dbReference type="InterPro" id="IPR013131">
    <property type="entry name" value="Mannitol_DH_N"/>
</dbReference>
<dbReference type="Gene3D" id="3.40.50.720">
    <property type="entry name" value="NAD(P)-binding Rossmann-like Domain"/>
    <property type="match status" value="1"/>
</dbReference>
<dbReference type="InterPro" id="IPR036291">
    <property type="entry name" value="NAD(P)-bd_dom_sf"/>
</dbReference>
<dbReference type="InterPro" id="IPR013118">
    <property type="entry name" value="Mannitol_DH_C"/>
</dbReference>
<dbReference type="PANTHER" id="PTHR43362">
    <property type="entry name" value="MANNITOL DEHYDROGENASE DSF1-RELATED"/>
    <property type="match status" value="1"/>
</dbReference>
<dbReference type="InterPro" id="IPR050988">
    <property type="entry name" value="Mannitol_DH/Oxidoreductase"/>
</dbReference>
<dbReference type="PANTHER" id="PTHR43362:SF1">
    <property type="entry name" value="MANNITOL DEHYDROGENASE 2-RELATED"/>
    <property type="match status" value="1"/>
</dbReference>
<dbReference type="AlphaFoldDB" id="A0A2N5NR77"/>
<organism evidence="5 6">
    <name type="scientific">Mediterraneibacter gnavus</name>
    <name type="common">Ruminococcus gnavus</name>
    <dbReference type="NCBI Taxonomy" id="33038"/>
    <lineage>
        <taxon>Bacteria</taxon>
        <taxon>Bacillati</taxon>
        <taxon>Bacillota</taxon>
        <taxon>Clostridia</taxon>
        <taxon>Lachnospirales</taxon>
        <taxon>Lachnospiraceae</taxon>
        <taxon>Mediterraneibacter</taxon>
    </lineage>
</organism>
<evidence type="ECO:0000313" key="6">
    <source>
        <dbReference type="Proteomes" id="UP001079535"/>
    </source>
</evidence>
<dbReference type="InterPro" id="IPR008927">
    <property type="entry name" value="6-PGluconate_DH-like_C_sf"/>
</dbReference>